<reference evidence="1" key="1">
    <citation type="submission" date="2020-03" db="EMBL/GenBank/DDBJ databases">
        <title>Hybrid Assembly of Korean Phytophthora infestans isolates.</title>
        <authorList>
            <person name="Prokchorchik M."/>
            <person name="Lee Y."/>
            <person name="Seo J."/>
            <person name="Cho J.-H."/>
            <person name="Park Y.-E."/>
            <person name="Jang D.-C."/>
            <person name="Im J.-S."/>
            <person name="Choi J.-G."/>
            <person name="Park H.-J."/>
            <person name="Lee G.-B."/>
            <person name="Lee Y.-G."/>
            <person name="Hong S.-Y."/>
            <person name="Cho K."/>
            <person name="Sohn K.H."/>
        </authorList>
    </citation>
    <scope>NUCLEOTIDE SEQUENCE</scope>
    <source>
        <strain evidence="1">KR_2_A2</strain>
    </source>
</reference>
<comment type="caution">
    <text evidence="1">The sequence shown here is derived from an EMBL/GenBank/DDBJ whole genome shotgun (WGS) entry which is preliminary data.</text>
</comment>
<dbReference type="Proteomes" id="UP000704712">
    <property type="component" value="Unassembled WGS sequence"/>
</dbReference>
<dbReference type="EMBL" id="JAACNO010001154">
    <property type="protein sequence ID" value="KAF4142761.1"/>
    <property type="molecule type" value="Genomic_DNA"/>
</dbReference>
<accession>A0A8S9UPM9</accession>
<dbReference type="AlphaFoldDB" id="A0A8S9UPM9"/>
<protein>
    <submittedName>
        <fullName evidence="1">Uncharacterized protein</fullName>
    </submittedName>
</protein>
<name>A0A8S9UPM9_PHYIN</name>
<sequence>MHVATADVGWAQGQLLHLKQNRLAQARPALQELIRDVSLSADRGSIWISPFSVDHRNRVIAEISCCGREVFVVPHDAGTVLHARSKWCTRDEEENSVTRQENGGVVRWYLSILYKHEAAKRSGIAMCYGVLL</sequence>
<evidence type="ECO:0000313" key="2">
    <source>
        <dbReference type="Proteomes" id="UP000704712"/>
    </source>
</evidence>
<gene>
    <name evidence="1" type="ORF">GN958_ATG08073</name>
</gene>
<organism evidence="1 2">
    <name type="scientific">Phytophthora infestans</name>
    <name type="common">Potato late blight agent</name>
    <name type="synonym">Botrytis infestans</name>
    <dbReference type="NCBI Taxonomy" id="4787"/>
    <lineage>
        <taxon>Eukaryota</taxon>
        <taxon>Sar</taxon>
        <taxon>Stramenopiles</taxon>
        <taxon>Oomycota</taxon>
        <taxon>Peronosporomycetes</taxon>
        <taxon>Peronosporales</taxon>
        <taxon>Peronosporaceae</taxon>
        <taxon>Phytophthora</taxon>
    </lineage>
</organism>
<evidence type="ECO:0000313" key="1">
    <source>
        <dbReference type="EMBL" id="KAF4142761.1"/>
    </source>
</evidence>
<proteinExistence type="predicted"/>